<feature type="coiled-coil region" evidence="2">
    <location>
        <begin position="147"/>
        <end position="205"/>
    </location>
</feature>
<accession>A0ABP8IUF1</accession>
<keyword evidence="2" id="KW-0175">Coiled coil</keyword>
<dbReference type="Gene3D" id="2.40.30.170">
    <property type="match status" value="1"/>
</dbReference>
<feature type="transmembrane region" description="Helical" evidence="4">
    <location>
        <begin position="26"/>
        <end position="46"/>
    </location>
</feature>
<dbReference type="Pfam" id="PF25917">
    <property type="entry name" value="BSH_RND"/>
    <property type="match status" value="1"/>
</dbReference>
<feature type="domain" description="Multidrug resistance protein MdtA-like barrel-sandwich hybrid" evidence="6">
    <location>
        <begin position="113"/>
        <end position="235"/>
    </location>
</feature>
<dbReference type="Gene3D" id="2.40.50.100">
    <property type="match status" value="1"/>
</dbReference>
<feature type="domain" description="Multidrug resistance protein MdtA-like alpha-helical hairpin" evidence="5">
    <location>
        <begin position="148"/>
        <end position="211"/>
    </location>
</feature>
<evidence type="ECO:0000256" key="3">
    <source>
        <dbReference type="SAM" id="MobiDB-lite"/>
    </source>
</evidence>
<reference evidence="10" key="1">
    <citation type="journal article" date="2019" name="Int. J. Syst. Evol. Microbiol.">
        <title>The Global Catalogue of Microorganisms (GCM) 10K type strain sequencing project: providing services to taxonomists for standard genome sequencing and annotation.</title>
        <authorList>
            <consortium name="The Broad Institute Genomics Platform"/>
            <consortium name="The Broad Institute Genome Sequencing Center for Infectious Disease"/>
            <person name="Wu L."/>
            <person name="Ma J."/>
        </authorList>
    </citation>
    <scope>NUCLEOTIDE SEQUENCE [LARGE SCALE GENOMIC DNA]</scope>
    <source>
        <strain evidence="10">JCM 17924</strain>
    </source>
</reference>
<evidence type="ECO:0000259" key="5">
    <source>
        <dbReference type="Pfam" id="PF25876"/>
    </source>
</evidence>
<dbReference type="Proteomes" id="UP001500454">
    <property type="component" value="Unassembled WGS sequence"/>
</dbReference>
<dbReference type="Pfam" id="PF25876">
    <property type="entry name" value="HH_MFP_RND"/>
    <property type="match status" value="1"/>
</dbReference>
<keyword evidence="10" id="KW-1185">Reference proteome</keyword>
<dbReference type="InterPro" id="IPR058624">
    <property type="entry name" value="MdtA-like_HH"/>
</dbReference>
<dbReference type="InterPro" id="IPR058792">
    <property type="entry name" value="Beta-barrel_RND_2"/>
</dbReference>
<dbReference type="SUPFAM" id="SSF111369">
    <property type="entry name" value="HlyD-like secretion proteins"/>
    <property type="match status" value="1"/>
</dbReference>
<proteinExistence type="inferred from homology"/>
<dbReference type="Gene3D" id="1.10.287.470">
    <property type="entry name" value="Helix hairpin bin"/>
    <property type="match status" value="1"/>
</dbReference>
<dbReference type="Pfam" id="PF25954">
    <property type="entry name" value="Beta-barrel_RND_2"/>
    <property type="match status" value="1"/>
</dbReference>
<name>A0ABP8IUF1_9BACT</name>
<evidence type="ECO:0000256" key="4">
    <source>
        <dbReference type="SAM" id="Phobius"/>
    </source>
</evidence>
<gene>
    <name evidence="9" type="ORF">GCM10023186_04430</name>
</gene>
<dbReference type="InterPro" id="IPR058625">
    <property type="entry name" value="MdtA-like_BSH"/>
</dbReference>
<dbReference type="PANTHER" id="PTHR30469">
    <property type="entry name" value="MULTIDRUG RESISTANCE PROTEIN MDTA"/>
    <property type="match status" value="1"/>
</dbReference>
<keyword evidence="4" id="KW-0812">Transmembrane</keyword>
<evidence type="ECO:0000259" key="6">
    <source>
        <dbReference type="Pfam" id="PF25917"/>
    </source>
</evidence>
<dbReference type="RefSeq" id="WP_345220959.1">
    <property type="nucleotide sequence ID" value="NZ_BAABHA010000001.1"/>
</dbReference>
<comment type="caution">
    <text evidence="9">The sequence shown here is derived from an EMBL/GenBank/DDBJ whole genome shotgun (WGS) entry which is preliminary data.</text>
</comment>
<organism evidence="9 10">
    <name type="scientific">Hymenobacter koreensis</name>
    <dbReference type="NCBI Taxonomy" id="1084523"/>
    <lineage>
        <taxon>Bacteria</taxon>
        <taxon>Pseudomonadati</taxon>
        <taxon>Bacteroidota</taxon>
        <taxon>Cytophagia</taxon>
        <taxon>Cytophagales</taxon>
        <taxon>Hymenobacteraceae</taxon>
        <taxon>Hymenobacter</taxon>
    </lineage>
</organism>
<evidence type="ECO:0000313" key="9">
    <source>
        <dbReference type="EMBL" id="GAA4373634.1"/>
    </source>
</evidence>
<keyword evidence="4" id="KW-0472">Membrane</keyword>
<feature type="domain" description="YknX-like C-terminal permuted SH3-like" evidence="8">
    <location>
        <begin position="325"/>
        <end position="392"/>
    </location>
</feature>
<protein>
    <submittedName>
        <fullName evidence="9">Efflux RND transporter periplasmic adaptor subunit</fullName>
    </submittedName>
</protein>
<dbReference type="NCBIfam" id="TIGR01730">
    <property type="entry name" value="RND_mfp"/>
    <property type="match status" value="1"/>
</dbReference>
<evidence type="ECO:0000259" key="8">
    <source>
        <dbReference type="Pfam" id="PF25989"/>
    </source>
</evidence>
<keyword evidence="4" id="KW-1133">Transmembrane helix</keyword>
<dbReference type="EMBL" id="BAABHA010000001">
    <property type="protein sequence ID" value="GAA4373634.1"/>
    <property type="molecule type" value="Genomic_DNA"/>
</dbReference>
<feature type="region of interest" description="Disordered" evidence="3">
    <location>
        <begin position="51"/>
        <end position="82"/>
    </location>
</feature>
<evidence type="ECO:0000259" key="7">
    <source>
        <dbReference type="Pfam" id="PF25954"/>
    </source>
</evidence>
<evidence type="ECO:0000313" key="10">
    <source>
        <dbReference type="Proteomes" id="UP001500454"/>
    </source>
</evidence>
<comment type="similarity">
    <text evidence="1">Belongs to the membrane fusion protein (MFP) (TC 8.A.1) family.</text>
</comment>
<sequence length="397" mass="42707">MPQTTEPTTNTPEVYDEYDRKPSRAWLWWLLAALTVAVLAFVKITYFPSQSAEGGKGGGKGAAAGGPAAKGGPGGGRGGAGGGGAPLPVQVYVVKPTRLTDAIAATGSVLADEQVTVRSEINGRITSLNFKEGQPVQKGQLLLSINADEIQAQLKRLQYNLKLFRDQEKRQRTLLEKEYISQQEYEQSNNQVLTAQADLQLLQANLAKAYIRAPFSGVVGLRSVSVGGYVTPNTPVTTLSRITPVKIDFAVPGRYANAVKVGDAVTVLDEANSKKYEAKVYAINPQIDPASRTLSVRAVYPNGRQELRPGAFVRVNLNIGQVEEAIQIPTESVSPEASGYRVYKVVDGKAQPQNVKIGIRSEKLLQITEGLAAGDTIMRTGILQVKPGDKIRIQPAQ</sequence>
<evidence type="ECO:0000256" key="1">
    <source>
        <dbReference type="ARBA" id="ARBA00009477"/>
    </source>
</evidence>
<evidence type="ECO:0000256" key="2">
    <source>
        <dbReference type="SAM" id="Coils"/>
    </source>
</evidence>
<feature type="domain" description="CusB-like beta-barrel" evidence="7">
    <location>
        <begin position="247"/>
        <end position="318"/>
    </location>
</feature>
<dbReference type="InterPro" id="IPR006143">
    <property type="entry name" value="RND_pump_MFP"/>
</dbReference>
<dbReference type="Pfam" id="PF25989">
    <property type="entry name" value="YknX_C"/>
    <property type="match status" value="1"/>
</dbReference>
<dbReference type="PANTHER" id="PTHR30469:SF36">
    <property type="entry name" value="BLL3903 PROTEIN"/>
    <property type="match status" value="1"/>
</dbReference>
<dbReference type="InterPro" id="IPR058637">
    <property type="entry name" value="YknX-like_C"/>
</dbReference>
<feature type="compositionally biased region" description="Gly residues" evidence="3">
    <location>
        <begin position="54"/>
        <end position="82"/>
    </location>
</feature>
<dbReference type="Gene3D" id="2.40.420.20">
    <property type="match status" value="1"/>
</dbReference>